<accession>A0A846ZM11</accession>
<evidence type="ECO:0000313" key="2">
    <source>
        <dbReference type="EMBL" id="NKZ38608.1"/>
    </source>
</evidence>
<protein>
    <submittedName>
        <fullName evidence="2">Uncharacterized protein</fullName>
    </submittedName>
</protein>
<dbReference type="EMBL" id="JAAZQD010000002">
    <property type="protein sequence ID" value="NKZ38608.1"/>
    <property type="molecule type" value="Genomic_DNA"/>
</dbReference>
<keyword evidence="3" id="KW-1185">Reference proteome</keyword>
<gene>
    <name evidence="2" type="ORF">HF690_06505</name>
</gene>
<keyword evidence="1" id="KW-0732">Signal</keyword>
<dbReference type="RefSeq" id="WP_168608870.1">
    <property type="nucleotide sequence ID" value="NZ_JAAZQD010000002.1"/>
</dbReference>
<sequence>MPSKRWFALVLAWPLIAAAASWPKVPVPEATRSTMVARRMIFNGLDMQARMFRSQKSQAEIIDFYRKAWHGKTVVNPMGEAKVIGHREGDYYITIKVSDYAGGSKGEIGIVDVGDAPKHFEPGKGLPHPMGSKVFNDIRYPDDPVPARTVAMTNTLSPLQNAGYFRERLEGDGWKPDGRQRCTDPDACVQHYSRGDSHLTLVAERGRSGYSKVIINVQRP</sequence>
<comment type="caution">
    <text evidence="2">The sequence shown here is derived from an EMBL/GenBank/DDBJ whole genome shotgun (WGS) entry which is preliminary data.</text>
</comment>
<proteinExistence type="predicted"/>
<evidence type="ECO:0000256" key="1">
    <source>
        <dbReference type="SAM" id="SignalP"/>
    </source>
</evidence>
<feature type="chain" id="PRO_5032485172" evidence="1">
    <location>
        <begin position="20"/>
        <end position="220"/>
    </location>
</feature>
<reference evidence="2 3" key="1">
    <citation type="journal article" date="2017" name="Int. J. Syst. Evol. Microbiol.">
        <title>Oleiagrimonas citrea sp. nov., a marine bacterium isolated from tidal flat sediment and emended description of the genus Oleiagrimonas Fang et al. 2015 and Oleiagrimonas soli.</title>
        <authorList>
            <person name="Yang S.H."/>
            <person name="Seo H.S."/>
            <person name="Seong C.N."/>
            <person name="Kwon K.K."/>
        </authorList>
    </citation>
    <scope>NUCLEOTIDE SEQUENCE [LARGE SCALE GENOMIC DNA]</scope>
    <source>
        <strain evidence="2 3">MEBiC09124</strain>
    </source>
</reference>
<feature type="signal peptide" evidence="1">
    <location>
        <begin position="1"/>
        <end position="19"/>
    </location>
</feature>
<dbReference type="Proteomes" id="UP000541636">
    <property type="component" value="Unassembled WGS sequence"/>
</dbReference>
<name>A0A846ZM11_9GAMM</name>
<organism evidence="2 3">
    <name type="scientific">Oleiagrimonas citrea</name>
    <dbReference type="NCBI Taxonomy" id="1665687"/>
    <lineage>
        <taxon>Bacteria</taxon>
        <taxon>Pseudomonadati</taxon>
        <taxon>Pseudomonadota</taxon>
        <taxon>Gammaproteobacteria</taxon>
        <taxon>Lysobacterales</taxon>
        <taxon>Rhodanobacteraceae</taxon>
        <taxon>Oleiagrimonas</taxon>
    </lineage>
</organism>
<dbReference type="AlphaFoldDB" id="A0A846ZM11"/>
<evidence type="ECO:0000313" key="3">
    <source>
        <dbReference type="Proteomes" id="UP000541636"/>
    </source>
</evidence>